<proteinExistence type="predicted"/>
<dbReference type="Pfam" id="PF14905">
    <property type="entry name" value="OMP_b-brl_3"/>
    <property type="match status" value="1"/>
</dbReference>
<keyword evidence="4" id="KW-0732">Signal</keyword>
<accession>A0ABY1NDT0</accession>
<dbReference type="RefSeq" id="WP_283411508.1">
    <property type="nucleotide sequence ID" value="NZ_FXUA01000001.1"/>
</dbReference>
<dbReference type="PANTHER" id="PTHR40980">
    <property type="entry name" value="PLUG DOMAIN-CONTAINING PROTEIN"/>
    <property type="match status" value="1"/>
</dbReference>
<dbReference type="InterPro" id="IPR036942">
    <property type="entry name" value="Beta-barrel_TonB_sf"/>
</dbReference>
<dbReference type="Gene3D" id="2.170.130.10">
    <property type="entry name" value="TonB-dependent receptor, plug domain"/>
    <property type="match status" value="1"/>
</dbReference>
<dbReference type="InterPro" id="IPR012910">
    <property type="entry name" value="Plug_dom"/>
</dbReference>
<sequence length="802" mass="90071">MKIKNQLLIALLVVSQAVFAQETKVKLSGKITDKASQEALSFVNVILKTASDSGFVTGAISDESGLFTLSDVAPGDYVLEASFIGFQTSKTSLFVGSSSAFLNIGEIVMTDSYQELGAVEVVGVQDALSSKMDKKTYDLSENISQSGGSVLQSMSNLPGVAVVEGQVQIRGNNRVTVLIDGKQTALTGFGNQSGLDNLPASSVQKIEIINNPSAKFDANGNGGIINIILKKEKQEGFNGTVGMALGLGALWEKKANLPGIRPQYQATPKINPSLSLNYRKKDVNFFLQADNLYTQTLNKNEFVTRTYDDGTVINQQLKRNRNTNFLTTRAGVDWAIDAANTLTVSGMFGSEKIIDRGDQPFYNGDYSEQLRFWQFLEDELKTTVMATVDFKHNFTDPGHSLFAGLNYTFHREDEQYFFTNTLPSYTGEDAFKLLSDENVIDLTLDYVKPLKNGRLETGLKLRRRWIPTNMQFFPGLNSPIDSLAGGSATYREIIPAVYGNYIYESKKWEWEIGLRLEYIDLDYEVNPNHPTYKSDGYNYFQPFPNARISFKINELNKLTLSYNRRVDRPNEVDIRIFPKYDDAEIIKVGNPALKPQFTNFYELGWKAGWSTGYLYTAAYYRMVDGTITRISTTVPGSTLIYAIYQNADKSYNSGLEIFWDQDVTDWYSFDLNLTGYHNQIDAFTVENQYPTPHLFSADKQEIFSGNVKWNSKFKFSDGFSGQLTAIYLAPDIIPQGKIQARFSLDMGLKRTVQQGNGELFLNATDLLNTMMIKKTIDGNDFSYTSTDYYETQVIRVGYSYKF</sequence>
<reference evidence="7 8" key="1">
    <citation type="submission" date="2017-05" db="EMBL/GenBank/DDBJ databases">
        <authorList>
            <person name="Varghese N."/>
            <person name="Submissions S."/>
        </authorList>
    </citation>
    <scope>NUCLEOTIDE SEQUENCE [LARGE SCALE GENOMIC DNA]</scope>
    <source>
        <strain evidence="7 8">DSM 15360</strain>
    </source>
</reference>
<keyword evidence="8" id="KW-1185">Reference proteome</keyword>
<dbReference type="InterPro" id="IPR037066">
    <property type="entry name" value="Plug_dom_sf"/>
</dbReference>
<keyword evidence="2" id="KW-0472">Membrane</keyword>
<gene>
    <name evidence="7" type="ORF">SAMN06265367_101578</name>
</gene>
<evidence type="ECO:0000256" key="1">
    <source>
        <dbReference type="ARBA" id="ARBA00004442"/>
    </source>
</evidence>
<dbReference type="Pfam" id="PF07715">
    <property type="entry name" value="Plug"/>
    <property type="match status" value="1"/>
</dbReference>
<comment type="subcellular location">
    <subcellularLocation>
        <location evidence="1">Cell outer membrane</location>
    </subcellularLocation>
</comment>
<dbReference type="SUPFAM" id="SSF49464">
    <property type="entry name" value="Carboxypeptidase regulatory domain-like"/>
    <property type="match status" value="1"/>
</dbReference>
<dbReference type="InterPro" id="IPR008969">
    <property type="entry name" value="CarboxyPept-like_regulatory"/>
</dbReference>
<dbReference type="Pfam" id="PF13620">
    <property type="entry name" value="CarboxypepD_reg"/>
    <property type="match status" value="1"/>
</dbReference>
<feature type="domain" description="Outer membrane protein beta-barrel" evidence="6">
    <location>
        <begin position="392"/>
        <end position="800"/>
    </location>
</feature>
<feature type="domain" description="TonB-dependent receptor plug" evidence="5">
    <location>
        <begin position="145"/>
        <end position="224"/>
    </location>
</feature>
<evidence type="ECO:0000259" key="5">
    <source>
        <dbReference type="Pfam" id="PF07715"/>
    </source>
</evidence>
<evidence type="ECO:0000256" key="3">
    <source>
        <dbReference type="ARBA" id="ARBA00023237"/>
    </source>
</evidence>
<dbReference type="Gene3D" id="2.60.40.1120">
    <property type="entry name" value="Carboxypeptidase-like, regulatory domain"/>
    <property type="match status" value="1"/>
</dbReference>
<evidence type="ECO:0000256" key="4">
    <source>
        <dbReference type="SAM" id="SignalP"/>
    </source>
</evidence>
<evidence type="ECO:0000259" key="6">
    <source>
        <dbReference type="Pfam" id="PF14905"/>
    </source>
</evidence>
<comment type="caution">
    <text evidence="7">The sequence shown here is derived from an EMBL/GenBank/DDBJ whole genome shotgun (WGS) entry which is preliminary data.</text>
</comment>
<evidence type="ECO:0000256" key="2">
    <source>
        <dbReference type="ARBA" id="ARBA00023136"/>
    </source>
</evidence>
<evidence type="ECO:0000313" key="8">
    <source>
        <dbReference type="Proteomes" id="UP001157915"/>
    </source>
</evidence>
<organism evidence="7 8">
    <name type="scientific">Algoriphagus winogradskyi</name>
    <dbReference type="NCBI Taxonomy" id="237017"/>
    <lineage>
        <taxon>Bacteria</taxon>
        <taxon>Pseudomonadati</taxon>
        <taxon>Bacteroidota</taxon>
        <taxon>Cytophagia</taxon>
        <taxon>Cytophagales</taxon>
        <taxon>Cyclobacteriaceae</taxon>
        <taxon>Algoriphagus</taxon>
    </lineage>
</organism>
<dbReference type="PANTHER" id="PTHR40980:SF4">
    <property type="entry name" value="TONB-DEPENDENT RECEPTOR-LIKE BETA-BARREL DOMAIN-CONTAINING PROTEIN"/>
    <property type="match status" value="1"/>
</dbReference>
<dbReference type="InterPro" id="IPR041700">
    <property type="entry name" value="OMP_b-brl_3"/>
</dbReference>
<feature type="chain" id="PRO_5047232390" evidence="4">
    <location>
        <begin position="21"/>
        <end position="802"/>
    </location>
</feature>
<dbReference type="EMBL" id="FXUA01000001">
    <property type="protein sequence ID" value="SMP07282.1"/>
    <property type="molecule type" value="Genomic_DNA"/>
</dbReference>
<dbReference type="SUPFAM" id="SSF56935">
    <property type="entry name" value="Porins"/>
    <property type="match status" value="1"/>
</dbReference>
<protein>
    <submittedName>
        <fullName evidence="7">Outer membrane receptor proteins, mostly Fe transport</fullName>
    </submittedName>
</protein>
<name>A0ABY1NDT0_9BACT</name>
<keyword evidence="3" id="KW-0998">Cell outer membrane</keyword>
<feature type="signal peptide" evidence="4">
    <location>
        <begin position="1"/>
        <end position="20"/>
    </location>
</feature>
<dbReference type="Proteomes" id="UP001157915">
    <property type="component" value="Unassembled WGS sequence"/>
</dbReference>
<dbReference type="Gene3D" id="2.40.170.20">
    <property type="entry name" value="TonB-dependent receptor, beta-barrel domain"/>
    <property type="match status" value="1"/>
</dbReference>
<evidence type="ECO:0000313" key="7">
    <source>
        <dbReference type="EMBL" id="SMP07282.1"/>
    </source>
</evidence>
<keyword evidence="7" id="KW-0675">Receptor</keyword>